<feature type="non-terminal residue" evidence="2">
    <location>
        <position position="558"/>
    </location>
</feature>
<feature type="compositionally biased region" description="Gly residues" evidence="1">
    <location>
        <begin position="26"/>
        <end position="46"/>
    </location>
</feature>
<name>A0AAV9ZHT8_9AGAR</name>
<comment type="caution">
    <text evidence="2">The sequence shown here is derived from an EMBL/GenBank/DDBJ whole genome shotgun (WGS) entry which is preliminary data.</text>
</comment>
<organism evidence="2 3">
    <name type="scientific">Favolaschia claudopus</name>
    <dbReference type="NCBI Taxonomy" id="2862362"/>
    <lineage>
        <taxon>Eukaryota</taxon>
        <taxon>Fungi</taxon>
        <taxon>Dikarya</taxon>
        <taxon>Basidiomycota</taxon>
        <taxon>Agaricomycotina</taxon>
        <taxon>Agaricomycetes</taxon>
        <taxon>Agaricomycetidae</taxon>
        <taxon>Agaricales</taxon>
        <taxon>Marasmiineae</taxon>
        <taxon>Mycenaceae</taxon>
        <taxon>Favolaschia</taxon>
    </lineage>
</organism>
<evidence type="ECO:0000256" key="1">
    <source>
        <dbReference type="SAM" id="MobiDB-lite"/>
    </source>
</evidence>
<evidence type="ECO:0000313" key="3">
    <source>
        <dbReference type="Proteomes" id="UP001362999"/>
    </source>
</evidence>
<sequence>MDSGNSRFEPLGGILPGLSTTVNVTGGSGGPGGRGGQAGSAGGNGEGPHLNFFSSAVVNVRRDGLNYSGDQDSHDDFNFRRIRWGDVFLQRQLYVDRQSDRPRFCLDHDRHRSSVRIVRSAKIDGRKFTVASYEGKNAETEWKDDVERYMEIRHESLLQLYGIVRSRNIYAAVFHGDFIPFKDLLQNYQHSAILSCYIYSYVAHDLKSADNYLDNDYDDSVSSDDSYESIYPCKDFINGAMLIDCSNGRLSIDLAGPDNSKDYRSIPTFRFRLDEPLSRNSMEILSSTDFSYIAKTMTLHQYHQYLTRNYESLSKLTWYSVVPSAATVHLGGVYSGRNDNSLEVVALQPLLYDHDIHSQWEDELEGYGRRSWRRISYSEGNEFTTWRSRRHTCTFKSSFGAPWQAPSTAWLSQANHIFGRLNGKPDFHKYDFIVEEISFVAELGRVRNHSKPSPDGFLFLCPKRDFLQGPTSFKWPPPESCWYWSLCPSGMPELSQEEATKLGFPTIQLVTEIRVQSWDDSVYVGLREFHKGSGFDPESQDLAVGLNEPLCELFSDQQ</sequence>
<dbReference type="EMBL" id="JAWWNJ010000149">
    <property type="protein sequence ID" value="KAK6981641.1"/>
    <property type="molecule type" value="Genomic_DNA"/>
</dbReference>
<gene>
    <name evidence="2" type="ORF">R3P38DRAFT_3113879</name>
</gene>
<reference evidence="2 3" key="1">
    <citation type="journal article" date="2024" name="J Genomics">
        <title>Draft genome sequencing and assembly of Favolaschia claudopus CIRM-BRFM 2984 isolated from oak limbs.</title>
        <authorList>
            <person name="Navarro D."/>
            <person name="Drula E."/>
            <person name="Chaduli D."/>
            <person name="Cazenave R."/>
            <person name="Ahrendt S."/>
            <person name="Wang J."/>
            <person name="Lipzen A."/>
            <person name="Daum C."/>
            <person name="Barry K."/>
            <person name="Grigoriev I.V."/>
            <person name="Favel A."/>
            <person name="Rosso M.N."/>
            <person name="Martin F."/>
        </authorList>
    </citation>
    <scope>NUCLEOTIDE SEQUENCE [LARGE SCALE GENOMIC DNA]</scope>
    <source>
        <strain evidence="2 3">CIRM-BRFM 2984</strain>
    </source>
</reference>
<dbReference type="AlphaFoldDB" id="A0AAV9ZHT8"/>
<keyword evidence="3" id="KW-1185">Reference proteome</keyword>
<feature type="region of interest" description="Disordered" evidence="1">
    <location>
        <begin position="1"/>
        <end position="46"/>
    </location>
</feature>
<protein>
    <submittedName>
        <fullName evidence="2">Uncharacterized protein</fullName>
    </submittedName>
</protein>
<proteinExistence type="predicted"/>
<dbReference type="Proteomes" id="UP001362999">
    <property type="component" value="Unassembled WGS sequence"/>
</dbReference>
<accession>A0AAV9ZHT8</accession>
<evidence type="ECO:0000313" key="2">
    <source>
        <dbReference type="EMBL" id="KAK6981641.1"/>
    </source>
</evidence>